<dbReference type="Proteomes" id="UP000605392">
    <property type="component" value="Unassembled WGS sequence"/>
</dbReference>
<accession>A0ACB5PUG6</accession>
<protein>
    <submittedName>
        <fullName evidence="1">Uncharacterized protein</fullName>
    </submittedName>
</protein>
<evidence type="ECO:0000313" key="2">
    <source>
        <dbReference type="Proteomes" id="UP000605392"/>
    </source>
</evidence>
<name>A0ACB5PUG6_9BACT</name>
<organism evidence="1 2">
    <name type="scientific">Hymenobacter qilianensis</name>
    <dbReference type="NCBI Taxonomy" id="1385715"/>
    <lineage>
        <taxon>Bacteria</taxon>
        <taxon>Pseudomonadati</taxon>
        <taxon>Bacteroidota</taxon>
        <taxon>Cytophagia</taxon>
        <taxon>Cytophagales</taxon>
        <taxon>Hymenobacteraceae</taxon>
        <taxon>Hymenobacter</taxon>
    </lineage>
</organism>
<dbReference type="EMBL" id="BMFN01000003">
    <property type="protein sequence ID" value="GGF72837.1"/>
    <property type="molecule type" value="Genomic_DNA"/>
</dbReference>
<evidence type="ECO:0000313" key="1">
    <source>
        <dbReference type="EMBL" id="GGF72837.1"/>
    </source>
</evidence>
<gene>
    <name evidence="1" type="ORF">GCM10011375_29950</name>
</gene>
<proteinExistence type="predicted"/>
<comment type="caution">
    <text evidence="1">The sequence shown here is derived from an EMBL/GenBank/DDBJ whole genome shotgun (WGS) entry which is preliminary data.</text>
</comment>
<keyword evidence="2" id="KW-1185">Reference proteome</keyword>
<sequence>MILYQLQSRITKKFIGLLSLIMLLLCTGAIAQNGKQDRTEIMVVGFAHLAGIYNKEPQSDVFNPKKQAEIAKLREHLLKFRPDAIMIEAEPSEQGRIDSLYALYRDGKLDLTTLPSGTGRSERYQVAFAMAKQLQLPSPSCIDYYASTSQSLLSTGDGIDYFNKGLKEMQITSRPLQRMAQHDSLSIYDYIALANHPDLVAMSHRVVFNNPAMVTNGTFSATGPNTNDLGKVDTAYIGAHYITLFYNRNLKIYSNILRAQHKTKAKRVMVILGQTHVGVQQELFAVNPNYHVVPAATYLKTKATKYLKPRKAAATPAS</sequence>
<reference evidence="1 2" key="1">
    <citation type="journal article" date="2019" name="Int. J. Syst. Evol. Microbiol.">
        <title>The Global Catalogue of Microorganisms (GCM) 10K type strain sequencing project: providing services to taxonomists for standard genome sequencing and annotation.</title>
        <authorList>
            <consortium name="The Broad Institute Genomics Platform"/>
            <consortium name="The Broad Institute Genome Sequencing Center for Infectious Disease"/>
            <person name="Wu L."/>
            <person name="Ma J."/>
        </authorList>
    </citation>
    <scope>NUCLEOTIDE SEQUENCE [LARGE SCALE GENOMIC DNA]</scope>
    <source>
        <strain evidence="1 2">CGMCC 1.12720</strain>
    </source>
</reference>